<comment type="caution">
    <text evidence="5">The sequence shown here is derived from an EMBL/GenBank/DDBJ whole genome shotgun (WGS) entry which is preliminary data.</text>
</comment>
<protein>
    <recommendedName>
        <fullName evidence="4">Ras-GAP domain-containing protein</fullName>
    </recommendedName>
</protein>
<dbReference type="RefSeq" id="XP_013240730.1">
    <property type="nucleotide sequence ID" value="XM_013385276.1"/>
</dbReference>
<dbReference type="GeneID" id="25262630"/>
<dbReference type="InterPro" id="IPR008936">
    <property type="entry name" value="Rho_GTPase_activation_prot"/>
</dbReference>
<dbReference type="InterPro" id="IPR023152">
    <property type="entry name" value="RasGAP_CS"/>
</dbReference>
<evidence type="ECO:0000313" key="6">
    <source>
        <dbReference type="Proteomes" id="UP000027361"/>
    </source>
</evidence>
<dbReference type="PANTHER" id="PTHR10194">
    <property type="entry name" value="RAS GTPASE-ACTIVATING PROTEINS"/>
    <property type="match status" value="1"/>
</dbReference>
<accession>A0A066VDY6</accession>
<dbReference type="PROSITE" id="PS00509">
    <property type="entry name" value="RAS_GTPASE_ACTIV_1"/>
    <property type="match status" value="1"/>
</dbReference>
<feature type="compositionally biased region" description="Basic and acidic residues" evidence="3">
    <location>
        <begin position="323"/>
        <end position="356"/>
    </location>
</feature>
<dbReference type="GO" id="GO:0005096">
    <property type="term" value="F:GTPase activator activity"/>
    <property type="evidence" value="ECO:0007669"/>
    <property type="project" value="UniProtKB-KW"/>
</dbReference>
<keyword evidence="2" id="KW-0597">Phosphoprotein</keyword>
<proteinExistence type="predicted"/>
<keyword evidence="1" id="KW-0343">GTPase activation</keyword>
<dbReference type="Gene3D" id="1.10.506.10">
    <property type="entry name" value="GTPase Activation - p120gap, domain 1"/>
    <property type="match status" value="2"/>
</dbReference>
<dbReference type="InterPro" id="IPR016024">
    <property type="entry name" value="ARM-type_fold"/>
</dbReference>
<dbReference type="InterPro" id="IPR036865">
    <property type="entry name" value="CRAL-TRIO_dom_sf"/>
</dbReference>
<evidence type="ECO:0000256" key="1">
    <source>
        <dbReference type="ARBA" id="ARBA00022468"/>
    </source>
</evidence>
<dbReference type="HOGENOM" id="CLU_000249_0_2_1"/>
<feature type="domain" description="Ras-GAP" evidence="4">
    <location>
        <begin position="1465"/>
        <end position="1658"/>
    </location>
</feature>
<dbReference type="EMBL" id="JMSN01000117">
    <property type="protein sequence ID" value="KDN38513.1"/>
    <property type="molecule type" value="Genomic_DNA"/>
</dbReference>
<dbReference type="Pfam" id="PF13716">
    <property type="entry name" value="CRAL_TRIO_2"/>
    <property type="match status" value="1"/>
</dbReference>
<name>A0A066VDY6_TILAU</name>
<dbReference type="InterPro" id="IPR011993">
    <property type="entry name" value="PH-like_dom_sf"/>
</dbReference>
<dbReference type="OrthoDB" id="28245at2759"/>
<dbReference type="InterPro" id="IPR039360">
    <property type="entry name" value="Ras_GTPase"/>
</dbReference>
<feature type="region of interest" description="Disordered" evidence="3">
    <location>
        <begin position="226"/>
        <end position="246"/>
    </location>
</feature>
<evidence type="ECO:0000256" key="3">
    <source>
        <dbReference type="SAM" id="MobiDB-lite"/>
    </source>
</evidence>
<dbReference type="STRING" id="1037660.A0A066VDY6"/>
<dbReference type="Proteomes" id="UP000027361">
    <property type="component" value="Unassembled WGS sequence"/>
</dbReference>
<dbReference type="InterPro" id="IPR001936">
    <property type="entry name" value="RasGAP_dom"/>
</dbReference>
<feature type="compositionally biased region" description="Basic and acidic residues" evidence="3">
    <location>
        <begin position="16"/>
        <end position="26"/>
    </location>
</feature>
<dbReference type="Gene3D" id="2.30.29.30">
    <property type="entry name" value="Pleckstrin-homology domain (PH domain)/Phosphotyrosine-binding domain (PTB)"/>
    <property type="match status" value="1"/>
</dbReference>
<feature type="region of interest" description="Disordered" evidence="3">
    <location>
        <begin position="285"/>
        <end position="356"/>
    </location>
</feature>
<sequence>MTIPLGGAGPPYEPDNDVHSSHHDHASLSSSSHFGNAGHGRVGIAQRESSSSLPHSAHGMMGGPSAFAHSSSSSTAALHAGIPADHSGSFIPGVSSAVPLELPGRVSSSGSTIGTENMMGSAGQMLIGSILSRFVERLPSTCGWRLTTLENDEMIRTSIANLVSLSERQISIILKDILSHLEGLQRAAQHVSEESISGMDLLASQLFLLKVLVACLFQHWKSVGQTKPADSQCRDTSSQGPWIDPPPLDDALAKHALSTMTIYLKLTIAREEAGLFSSFPAAEVPERGSDHLKSPQNGTVGGKNADRALGLPRDALKFGSSRTGKEKEKEKDRDKGKDGDRDDAEGRDADNGDKASDAWSPSNLLLVEGSPLFSIFPTFPPTLSPFGSAGMRFHSKGNFPPEFNRDWHLADLHGKTTQEAVELGEVDDLPSLMTSIYRHASMVIFYLSSSNWAVVFARIRNRLAYLSTTIEESPNTAELRLLECSNLHRQRLGSVVSELCTTFLHLKRSAQQTIAVALRRGIWNWIYYHPEEFAQMYATGRRLEGASDVLFDQVYNLAESTRKKLWFWPMLNSLLMLCPDIVGRAAIGEGRKSGSVAKKVQFLEGLRKSLRTSKLSDVAAVCCVDLVRAAAFTQRAESGLRLVVPDIERELREKVFEPMRTAAGTPRAEEVILATDLMHSFYCLDPHKTMKELIPPFAAENGSISAKVVLAKACIRVASGFGRLPWHPQLRLLYPQLAKTFRFIFKDTAFKLSRQSGVAVGKQESKRPLSRGGSRTASNPSDQIFARTELANNILNLWCADQDMWKFGLGISETPQRNPDKKAVYTESFLIECLNTDTYLALFWSTAFCMHAPGMEVTAFRALAFCLYPSSRTMQSMTRGDIVDEHARLARGTVSPTTLTGLFERLIWGDSPASFKFHVGILRPLLLGRARYYAALKPQDRRESPWSSLERERAAEDVTAEIAVLLTICNSEPDICHGAMQLGRSFAQGHDAFADVYSSQNPSKEWRDFYYKLAEDSSLFVGRIAQQKKVRSLLRTINSPSPASLAAWKEAYRRWAALTQVVARPLAADTSDTAQEKAAYWYNLSGFLSALGGACAIEDANLLPSTLQDTLLNPKLVNTNPPVPMIESFMQEMVDLLVSDSIWVREKVKETLGTDLSPRLNGILLRQIHAVLSDFFDKSTGLPRPAEMFTVFVEQSISVVQMVLNRMSAQADATTNVDIGSLMVLYVEYVNSLGRKDQALRIKVAMCQLCETLMSKKAAFLFSNELRVRNRLFQALVTWTSDSADDAGGSERSERLQRDLDVICLKTIASLLDRLPLILADDALFLDDKVEWAKSRQFSMYFNYFLKVLNRTRDLEAKSMKSEKGRDSQSDSAVIKDSAILALSNLLASNIDSGLQHSLPLAYKEDPRIRTAFMQIMTNVISQGAQFEDLERLAGTQQQNKMVELICEGDMQLALSICQISRGFDADSLDYVLLNIFDSRGEVMRFLGLALEEEVERTPSEEMVFRSNSFRTHLLSVYAKMHGYEYLRSVLEPLVVDMISRSRGVSFEIDPQRIEPGESVVVNQARLEELAQSFIDAICTSAHRVPAVLQELCRRIRVLMDAKFPNSRYQGVGGFMFLRFISPAVVAPQLIDLDLGSSTKEARRGLLLVSKILQTLASNNLFPTHKEPFMTSLNDFLKRNVWRVTNFLDQVSDATSELDRASAGQHSIFALGYTLNESDQRSLHRFLYDNVDKIGKDLLSRSASSRAKGDLAASDESKRIYENLCIALAEMGDYSVLAPVVLAQQNVGVDNRQSYEDFMRRNVNRHLDPQAFAKVFRIGPPSKAGRPVVYYTISSIRAASFDFEALIAHVLQMLQPLFNREFDLLLDMTGMSSEHWIPPQWLLYWTSLLPSEVRRGLRNLIAFNPNSSTKESLRPYFLHEIEKLGPLDNALAAPANLDVHFCTSLAELEAFIARKDIDLNASTMSIAMAPVEHTFPNATLISHYRALLPVSFRLGSDHLQIMSLKLQEMFMGRSSYTNEVIHFADIDDVRPVTNRSEETAFILTCKGGRSAFLFLSKDRTEIVQSLRQAKARVGRTAATKTERTLMPSDVPGTLLNMALLNMTSTDYMLRASAYNLLCALSTSFNFGTSSAKRRLLSVQGLALPANMTTFVADLSKDFAVAAPGVSLEFLISFFEGFEASAPSQRPACLLYMVPWLSNLSSFMHSAREQQSEYLKRIKEVLGHLIKITVQHPELYATMQRNVWTHFSKLDGLLPIVLEVFTEAAVDSGLQTRAFEAVLDTMVSFTSFNLRGKLLSRLRKAIARTAKAPSATPLTDNAAWVEIATLVRMNMVLSFTNRMEVMLYLPELLHVLLLLAGTGSDAMRRAIHGSGINLIHSLCTEDPREAKSEVDAALPPGTTKLRALLATFAGDEALKLFGLRSGELAPFAGSMDIFTESPTNEQIEVLALRVYQIAELAAPTVDTANSWRARLTSLITSTAFQYNPFIQSRAFILLGCLAQGEIDDDLLYQILVSLRGSISEWGNNGNDGPMISILACLSKVVKILPRRSRYLPQMFWLGICMVQFGHIPTFRAGVELLHSALQTIWDRNLPQESGRDLPTFLLEARTEFRESSCRLDDETGVDFELDFGFAMAALLVKGLRSERTQAETIAVLRSLLRFTSYDIDGRPHARDGKLSSYHLGYFVALLPTAVSSEDCSSLLEMTGIDADVSKHVIDDREKGSWSLFSLFGAADKKEALLISTLVAALLEYATSDDEKLLLYTLLADAALARPAIVSILYDWLSPGMQDVFVKSQNPQVIKAVHSIASIAVCEPVFAAQAAETARRGGPSAYLEESGFASLLDCGCFHGRIDDGQRIMLARLSTALLTGLIDAGAQ</sequence>
<gene>
    <name evidence="5" type="ORF">K437DRAFT_22753</name>
</gene>
<dbReference type="OMA" id="TKEPYMF"/>
<feature type="region of interest" description="Disordered" evidence="3">
    <location>
        <begin position="761"/>
        <end position="780"/>
    </location>
</feature>
<dbReference type="PROSITE" id="PS50018">
    <property type="entry name" value="RAS_GTPASE_ACTIV_2"/>
    <property type="match status" value="1"/>
</dbReference>
<dbReference type="InterPro" id="IPR001251">
    <property type="entry name" value="CRAL-TRIO_dom"/>
</dbReference>
<dbReference type="SUPFAM" id="SSF48350">
    <property type="entry name" value="GTPase activation domain, GAP"/>
    <property type="match status" value="1"/>
</dbReference>
<evidence type="ECO:0000256" key="2">
    <source>
        <dbReference type="ARBA" id="ARBA00022553"/>
    </source>
</evidence>
<dbReference type="Gene3D" id="3.40.525.10">
    <property type="entry name" value="CRAL-TRIO lipid binding domain"/>
    <property type="match status" value="1"/>
</dbReference>
<evidence type="ECO:0000259" key="4">
    <source>
        <dbReference type="PROSITE" id="PS50018"/>
    </source>
</evidence>
<dbReference type="Pfam" id="PF00616">
    <property type="entry name" value="RasGAP"/>
    <property type="match status" value="2"/>
</dbReference>
<organism evidence="5 6">
    <name type="scientific">Tilletiaria anomala (strain ATCC 24038 / CBS 436.72 / UBC 951)</name>
    <dbReference type="NCBI Taxonomy" id="1037660"/>
    <lineage>
        <taxon>Eukaryota</taxon>
        <taxon>Fungi</taxon>
        <taxon>Dikarya</taxon>
        <taxon>Basidiomycota</taxon>
        <taxon>Ustilaginomycotina</taxon>
        <taxon>Exobasidiomycetes</taxon>
        <taxon>Georgefischeriales</taxon>
        <taxon>Tilletiariaceae</taxon>
        <taxon>Tilletiaria</taxon>
    </lineage>
</organism>
<dbReference type="SMART" id="SM00323">
    <property type="entry name" value="RasGAP"/>
    <property type="match status" value="1"/>
</dbReference>
<feature type="region of interest" description="Disordered" evidence="3">
    <location>
        <begin position="1"/>
        <end position="70"/>
    </location>
</feature>
<dbReference type="SUPFAM" id="SSF48371">
    <property type="entry name" value="ARM repeat"/>
    <property type="match status" value="1"/>
</dbReference>
<reference evidence="5 6" key="1">
    <citation type="submission" date="2014-05" db="EMBL/GenBank/DDBJ databases">
        <title>Draft genome sequence of a rare smut relative, Tilletiaria anomala UBC 951.</title>
        <authorList>
            <consortium name="DOE Joint Genome Institute"/>
            <person name="Toome M."/>
            <person name="Kuo A."/>
            <person name="Henrissat B."/>
            <person name="Lipzen A."/>
            <person name="Tritt A."/>
            <person name="Yoshinaga Y."/>
            <person name="Zane M."/>
            <person name="Barry K."/>
            <person name="Grigoriev I.V."/>
            <person name="Spatafora J.W."/>
            <person name="Aimea M.C."/>
        </authorList>
    </citation>
    <scope>NUCLEOTIDE SEQUENCE [LARGE SCALE GENOMIC DNA]</scope>
    <source>
        <strain evidence="5 6">UBC 951</strain>
    </source>
</reference>
<evidence type="ECO:0000313" key="5">
    <source>
        <dbReference type="EMBL" id="KDN38513.1"/>
    </source>
</evidence>
<feature type="compositionally biased region" description="Polar residues" evidence="3">
    <location>
        <begin position="226"/>
        <end position="240"/>
    </location>
</feature>
<dbReference type="PANTHER" id="PTHR10194:SF142">
    <property type="entry name" value="NEUROFIBROMIN"/>
    <property type="match status" value="1"/>
</dbReference>
<keyword evidence="6" id="KW-1185">Reference proteome</keyword>
<dbReference type="InParanoid" id="A0A066VDY6"/>